<dbReference type="EMBL" id="PIPW01000001">
    <property type="protein sequence ID" value="RUO54747.1"/>
    <property type="molecule type" value="Genomic_DNA"/>
</dbReference>
<dbReference type="AlphaFoldDB" id="A0A432Y1C4"/>
<comment type="caution">
    <text evidence="1">The sequence shown here is derived from an EMBL/GenBank/DDBJ whole genome shotgun (WGS) entry which is preliminary data.</text>
</comment>
<reference evidence="2" key="1">
    <citation type="journal article" date="2018" name="Front. Microbiol.">
        <title>Genome-Based Analysis Reveals the Taxonomy and Diversity of the Family Idiomarinaceae.</title>
        <authorList>
            <person name="Liu Y."/>
            <person name="Lai Q."/>
            <person name="Shao Z."/>
        </authorList>
    </citation>
    <scope>NUCLEOTIDE SEQUENCE [LARGE SCALE GENOMIC DNA]</scope>
    <source>
        <strain evidence="2">BH195</strain>
    </source>
</reference>
<evidence type="ECO:0000313" key="1">
    <source>
        <dbReference type="EMBL" id="RUO54747.1"/>
    </source>
</evidence>
<accession>A0A432Y1C4</accession>
<sequence length="152" mass="17055">MNADVNREIEEELVSVLNGKLESLRIYLDPVQQIDSIVFSMSSGEMITLANDMLDLDDRREEGSLVVSKGADGVDNDVIEIPVKSHLNPKRFVFHIHPTFGNKGICGFTFQLFGKKHSIFVGAAPYTLVFLSDLFNDTKKPEFALSDYQELD</sequence>
<organism evidence="1 2">
    <name type="scientific">Pseudidiomarina halophila</name>
    <dbReference type="NCBI Taxonomy" id="1449799"/>
    <lineage>
        <taxon>Bacteria</taxon>
        <taxon>Pseudomonadati</taxon>
        <taxon>Pseudomonadota</taxon>
        <taxon>Gammaproteobacteria</taxon>
        <taxon>Alteromonadales</taxon>
        <taxon>Idiomarinaceae</taxon>
        <taxon>Pseudidiomarina</taxon>
    </lineage>
</organism>
<evidence type="ECO:0000313" key="2">
    <source>
        <dbReference type="Proteomes" id="UP000287198"/>
    </source>
</evidence>
<gene>
    <name evidence="1" type="ORF">CWI69_04895</name>
</gene>
<proteinExistence type="predicted"/>
<protein>
    <submittedName>
        <fullName evidence="1">Uncharacterized protein</fullName>
    </submittedName>
</protein>
<name>A0A432Y1C4_9GAMM</name>
<keyword evidence="2" id="KW-1185">Reference proteome</keyword>
<dbReference type="Proteomes" id="UP000287198">
    <property type="component" value="Unassembled WGS sequence"/>
</dbReference>